<evidence type="ECO:0000313" key="1">
    <source>
        <dbReference type="EMBL" id="EPQ67238.1"/>
    </source>
</evidence>
<dbReference type="EMBL" id="KE373731">
    <property type="protein sequence ID" value="EPQ67238.1"/>
    <property type="molecule type" value="Genomic_DNA"/>
</dbReference>
<name>A0A061HLR0_BLUGR</name>
<reference evidence="1" key="2">
    <citation type="submission" date="2013-01" db="EMBL/GenBank/DDBJ databases">
        <title>The wheat powdery mildew genome reveals unique evolution of an obligate biotroph.</title>
        <authorList>
            <person name="Oberhaensli S."/>
            <person name="Wicker T."/>
            <person name="Keller B."/>
        </authorList>
    </citation>
    <scope>NUCLEOTIDE SEQUENCE</scope>
    <source>
        <strain evidence="1">96224</strain>
    </source>
</reference>
<reference evidence="3" key="1">
    <citation type="journal article" date="2013" name="Nat. Genet.">
        <title>The wheat powdery mildew genome shows the unique evolution of an obligate biotroph.</title>
        <authorList>
            <person name="Wicker T."/>
            <person name="Oberhaensli S."/>
            <person name="Parlange F."/>
            <person name="Buchmann J.P."/>
            <person name="Shatalina M."/>
            <person name="Roffler S."/>
            <person name="Ben-David R."/>
            <person name="Dolezel J."/>
            <person name="Simkova H."/>
            <person name="Schulze-Lefert P."/>
            <person name="Spanu P.D."/>
            <person name="Bruggmann R."/>
            <person name="Amselem J."/>
            <person name="Quesneville H."/>
            <person name="Ver Loren van Themaat E."/>
            <person name="Paape T."/>
            <person name="Shimizu K.K."/>
            <person name="Keller B."/>
        </authorList>
    </citation>
    <scope>NUCLEOTIDE SEQUENCE [LARGE SCALE GENOMIC DNA]</scope>
    <source>
        <strain evidence="3">96224</strain>
    </source>
</reference>
<gene>
    <name evidence="1" type="ORF">BGT96224_1406</name>
    <name evidence="2" type="ORF">BGT96224V2_LOCUS69</name>
</gene>
<sequence>MGGSAFAHHCPPYFTPRLPRAVYQHVLKQSKELLGRFYRHVAAPIDAPGKETFGDIDLLVCEPILSDLDETITSRESVALTLARILAAEAHIVRKGDPVLLFAVPLRQVDHADLTHLPAASFVQIDIQTCASHQALIFSHFCESHGDMWSILGTIINPYGLRIDNRGLYIRIAAIEALHKKRSLVLLSSNPVEILNFLGLDTKKWESEMDSLNEMFEYIASCRMFSLPTSRAEMPHGESKPINKLGETVLSSNSDCITSNLQKLKRSERVRYAKRPVFTAWIDEFIPQCLSRGLYPPSDPPLTREQVKQEAFETFGVKEEFEEKELVWILERHREEILKEGLKSNVPIDGVNPALRASSIRVLKEVIIDGLPWVDGNLPLDVQKDAKGFQDIEKIRRWVDAHWREAGEIGFERQRAKCNENAQKVLEKKNEKPAQAQ</sequence>
<reference evidence="2" key="3">
    <citation type="submission" date="2018-07" db="EMBL/GenBank/DDBJ databases">
        <authorList>
            <person name="Quirk P.G."/>
            <person name="Krulwich T.A."/>
        </authorList>
    </citation>
    <scope>NUCLEOTIDE SEQUENCE</scope>
    <source>
        <strain evidence="2">96224</strain>
    </source>
</reference>
<proteinExistence type="predicted"/>
<dbReference type="AlphaFoldDB" id="A0A061HLR0"/>
<dbReference type="EMBL" id="UIGY01000001">
    <property type="protein sequence ID" value="SUZ07551.1"/>
    <property type="molecule type" value="Genomic_DNA"/>
</dbReference>
<dbReference type="Proteomes" id="UP000053110">
    <property type="component" value="Unassembled WGS sequence"/>
</dbReference>
<dbReference type="OrthoDB" id="4708870at2759"/>
<accession>A0A061HLR0</accession>
<protein>
    <submittedName>
        <fullName evidence="2">Bgt-1406</fullName>
    </submittedName>
</protein>
<organism evidence="2">
    <name type="scientific">Blumeria graminis f. sp. tritici 96224</name>
    <dbReference type="NCBI Taxonomy" id="1268274"/>
    <lineage>
        <taxon>Eukaryota</taxon>
        <taxon>Fungi</taxon>
        <taxon>Dikarya</taxon>
        <taxon>Ascomycota</taxon>
        <taxon>Pezizomycotina</taxon>
        <taxon>Leotiomycetes</taxon>
        <taxon>Erysiphales</taxon>
        <taxon>Erysiphaceae</taxon>
        <taxon>Blumeria</taxon>
    </lineage>
</organism>
<evidence type="ECO:0000313" key="2">
    <source>
        <dbReference type="EMBL" id="SUZ07551.1"/>
    </source>
</evidence>
<feature type="non-terminal residue" evidence="2">
    <location>
        <position position="437"/>
    </location>
</feature>
<evidence type="ECO:0000313" key="3">
    <source>
        <dbReference type="Proteomes" id="UP000053110"/>
    </source>
</evidence>
<dbReference type="HOGENOM" id="CLU_032494_1_0_1"/>